<dbReference type="Gene3D" id="3.40.50.300">
    <property type="entry name" value="P-loop containing nucleotide triphosphate hydrolases"/>
    <property type="match status" value="1"/>
</dbReference>
<evidence type="ECO:0000259" key="1">
    <source>
        <dbReference type="Pfam" id="PF13087"/>
    </source>
</evidence>
<comment type="caution">
    <text evidence="3">The sequence shown here is derived from an EMBL/GenBank/DDBJ whole genome shotgun (WGS) entry which is preliminary data.</text>
</comment>
<keyword evidence="3" id="KW-0378">Hydrolase</keyword>
<evidence type="ECO:0000313" key="3">
    <source>
        <dbReference type="EMBL" id="CAK9001004.1"/>
    </source>
</evidence>
<dbReference type="PANTHER" id="PTHR10887:SF5">
    <property type="entry name" value="RNA HELICASE AQUARIUS"/>
    <property type="match status" value="1"/>
</dbReference>
<dbReference type="Pfam" id="PF16399">
    <property type="entry name" value="Aquarius_N_1st"/>
    <property type="match status" value="1"/>
</dbReference>
<name>A0ABP0II66_9DINO</name>
<dbReference type="GO" id="GO:0004386">
    <property type="term" value="F:helicase activity"/>
    <property type="evidence" value="ECO:0007669"/>
    <property type="project" value="UniProtKB-KW"/>
</dbReference>
<dbReference type="InterPro" id="IPR047187">
    <property type="entry name" value="SF1_C_Upf1"/>
</dbReference>
<evidence type="ECO:0000259" key="2">
    <source>
        <dbReference type="Pfam" id="PF16399"/>
    </source>
</evidence>
<keyword evidence="3" id="KW-0347">Helicase</keyword>
<dbReference type="InterPro" id="IPR041679">
    <property type="entry name" value="DNA2/NAM7-like_C"/>
</dbReference>
<gene>
    <name evidence="3" type="ORF">SCF082_LOCUS6742</name>
</gene>
<sequence>MAAESDEFCTFFERVVHAFDRLDTTKDAGLATAYLDFVTSCISRLDLKAVRQGILPLFGAALWNLVTPRRLEDHLAASSVAVRNRWKKSKGSLPSSSSMAESFWHSVFDWMFLAEASSQSVFVAGLELVKSSLHSPALRTFLVLVLEDINFVARCNLTARAQGWSLSWQVSQVHRAQLTGNLADGSDVERHMVARIRLLQRVVQRDFEESELDSLVYLTVSEAQRILVQEDLLRTVYAPRVETLCKLVRLIYEQPSKLVRALDAELTDPPAFNLEVVTVAHLPVQSFASVLESLAEPDAWFDLGDEVLTQDRLREVERLLASKVDREVLRLQYVSELALLQDHVGHLCDQARYALAYDVLHALDRLKPEAAADAHGGVRWQGWSRMALPADPVGSHGSAVHCFFGESPEPVRNEWAGLPLTKGLVLLVQLSVGGDTGTVVENVFPAVAKRFDSSTGNIALSYCTSKVPRPGSNGKGPFMLVRRNPANDLPRTLGTVLVQETAKEQNMSVLPPAFAPLLIGHGTGAQRTAAGPVRLFEMPPVDESGEVDEANEVDEAMVDKILEKDTATTGQSQRVLVLCQSERQLYKVVEEASLETLGRATRLKRRDVEAYNAQCLTRRLELLRQVEDLGAGLGVHGLTGITCETALHVFEVYVKPELERYKAAKEAESFPFAFFFNGRDDGKGNRREIGVVESMFEELESFRLFELVQDHEKRLNLIVQEHAQVLCATFRDVLDFVQDPASKRLRIHRVVLLQGGTLLERDALVVFLALERALVRQLFVFGDPIGESVRGKRAHTSLLDKLLRLGFHWEPKAPRPQVAASWTAVESRMTKFDPILARHLGSLRDAAEGNPGFVHKVQFVDVAEGEELDTTEPGEFQNLAEAEFVVAVYIFALALGYPSSSVSILTPFHAQKLLLIDVLHARCRHRQLPFPRVTCTFDEHAGQSNDVVLVSLARTRARDDFVLGDPYRMLTCLTAARQGLYIFGSKDLFQHDPLLKPILSATSATRLQLAFGQRYQQDPLPKPSATFAARSLADLGLLVAHLMQNKSRWIDSAQRNQ</sequence>
<feature type="domain" description="DNA2/NAM7 helicase-like C-terminal" evidence="1">
    <location>
        <begin position="854"/>
        <end position="986"/>
    </location>
</feature>
<dbReference type="InterPro" id="IPR032174">
    <property type="entry name" value="Aquarius_N"/>
</dbReference>
<dbReference type="Pfam" id="PF13087">
    <property type="entry name" value="AAA_12"/>
    <property type="match status" value="1"/>
</dbReference>
<protein>
    <submittedName>
        <fullName evidence="3">RNA helicase aquarius (Intron-binding protein of 160 kDa)</fullName>
    </submittedName>
</protein>
<dbReference type="InterPro" id="IPR027417">
    <property type="entry name" value="P-loop_NTPase"/>
</dbReference>
<keyword evidence="4" id="KW-1185">Reference proteome</keyword>
<dbReference type="CDD" id="cd18808">
    <property type="entry name" value="SF1_C_Upf1"/>
    <property type="match status" value="1"/>
</dbReference>
<feature type="domain" description="RNA helicase aquarius N-terminal" evidence="2">
    <location>
        <begin position="3"/>
        <end position="95"/>
    </location>
</feature>
<dbReference type="InterPro" id="IPR045055">
    <property type="entry name" value="DNA2/NAM7-like"/>
</dbReference>
<keyword evidence="3" id="KW-0067">ATP-binding</keyword>
<accession>A0ABP0II66</accession>
<proteinExistence type="predicted"/>
<evidence type="ECO:0000313" key="4">
    <source>
        <dbReference type="Proteomes" id="UP001642464"/>
    </source>
</evidence>
<dbReference type="Proteomes" id="UP001642464">
    <property type="component" value="Unassembled WGS sequence"/>
</dbReference>
<organism evidence="3 4">
    <name type="scientific">Durusdinium trenchii</name>
    <dbReference type="NCBI Taxonomy" id="1381693"/>
    <lineage>
        <taxon>Eukaryota</taxon>
        <taxon>Sar</taxon>
        <taxon>Alveolata</taxon>
        <taxon>Dinophyceae</taxon>
        <taxon>Suessiales</taxon>
        <taxon>Symbiodiniaceae</taxon>
        <taxon>Durusdinium</taxon>
    </lineage>
</organism>
<dbReference type="EMBL" id="CAXAMM010003718">
    <property type="protein sequence ID" value="CAK9001004.1"/>
    <property type="molecule type" value="Genomic_DNA"/>
</dbReference>
<dbReference type="PANTHER" id="PTHR10887">
    <property type="entry name" value="DNA2/NAM7 HELICASE FAMILY"/>
    <property type="match status" value="1"/>
</dbReference>
<dbReference type="SUPFAM" id="SSF52540">
    <property type="entry name" value="P-loop containing nucleoside triphosphate hydrolases"/>
    <property type="match status" value="1"/>
</dbReference>
<keyword evidence="3" id="KW-0547">Nucleotide-binding</keyword>
<reference evidence="3 4" key="1">
    <citation type="submission" date="2024-02" db="EMBL/GenBank/DDBJ databases">
        <authorList>
            <person name="Chen Y."/>
            <person name="Shah S."/>
            <person name="Dougan E. K."/>
            <person name="Thang M."/>
            <person name="Chan C."/>
        </authorList>
    </citation>
    <scope>NUCLEOTIDE SEQUENCE [LARGE SCALE GENOMIC DNA]</scope>
</reference>